<organism evidence="2 3">
    <name type="scientific">Pleuronectes platessa</name>
    <name type="common">European plaice</name>
    <dbReference type="NCBI Taxonomy" id="8262"/>
    <lineage>
        <taxon>Eukaryota</taxon>
        <taxon>Metazoa</taxon>
        <taxon>Chordata</taxon>
        <taxon>Craniata</taxon>
        <taxon>Vertebrata</taxon>
        <taxon>Euteleostomi</taxon>
        <taxon>Actinopterygii</taxon>
        <taxon>Neopterygii</taxon>
        <taxon>Teleostei</taxon>
        <taxon>Neoteleostei</taxon>
        <taxon>Acanthomorphata</taxon>
        <taxon>Carangaria</taxon>
        <taxon>Pleuronectiformes</taxon>
        <taxon>Pleuronectoidei</taxon>
        <taxon>Pleuronectidae</taxon>
        <taxon>Pleuronectes</taxon>
    </lineage>
</organism>
<gene>
    <name evidence="2" type="ORF">PLEPLA_LOCUS6716</name>
</gene>
<evidence type="ECO:0000256" key="1">
    <source>
        <dbReference type="SAM" id="MobiDB-lite"/>
    </source>
</evidence>
<proteinExistence type="predicted"/>
<dbReference type="EMBL" id="CADEAL010000347">
    <property type="protein sequence ID" value="CAB1418889.1"/>
    <property type="molecule type" value="Genomic_DNA"/>
</dbReference>
<evidence type="ECO:0000313" key="3">
    <source>
        <dbReference type="Proteomes" id="UP001153269"/>
    </source>
</evidence>
<dbReference type="Proteomes" id="UP001153269">
    <property type="component" value="Unassembled WGS sequence"/>
</dbReference>
<dbReference type="AlphaFoldDB" id="A0A9N7TVH9"/>
<evidence type="ECO:0000313" key="2">
    <source>
        <dbReference type="EMBL" id="CAB1418889.1"/>
    </source>
</evidence>
<accession>A0A9N7TVH9</accession>
<protein>
    <submittedName>
        <fullName evidence="2">Uncharacterized protein</fullName>
    </submittedName>
</protein>
<feature type="region of interest" description="Disordered" evidence="1">
    <location>
        <begin position="136"/>
        <end position="164"/>
    </location>
</feature>
<reference evidence="2" key="1">
    <citation type="submission" date="2020-03" db="EMBL/GenBank/DDBJ databases">
        <authorList>
            <person name="Weist P."/>
        </authorList>
    </citation>
    <scope>NUCLEOTIDE SEQUENCE</scope>
</reference>
<comment type="caution">
    <text evidence="2">The sequence shown here is derived from an EMBL/GenBank/DDBJ whole genome shotgun (WGS) entry which is preliminary data.</text>
</comment>
<name>A0A9N7TVH9_PLEPL</name>
<keyword evidence="3" id="KW-1185">Reference proteome</keyword>
<sequence>MGLGAKYSPSWRGRVGNILRAAGRPAVMRLSSSELGAMLTLEEVMRFRAPSITRRMRNLIIKERHVAPRLMPVPPPKCHMSSRQAALVAEAVHRKHVQHLPLSKAPYSPNICSPGAVHGCQRAVWSVGAFREVDRPPPSLTHMSEGALSPLPSRSCSQSLLTVA</sequence>
<feature type="compositionally biased region" description="Polar residues" evidence="1">
    <location>
        <begin position="152"/>
        <end position="164"/>
    </location>
</feature>